<feature type="compositionally biased region" description="Polar residues" evidence="1">
    <location>
        <begin position="66"/>
        <end position="76"/>
    </location>
</feature>
<comment type="caution">
    <text evidence="3">The sequence shown here is derived from an EMBL/GenBank/DDBJ whole genome shotgun (WGS) entry which is preliminary data.</text>
</comment>
<keyword evidence="2" id="KW-1133">Transmembrane helix</keyword>
<feature type="transmembrane region" description="Helical" evidence="2">
    <location>
        <begin position="270"/>
        <end position="294"/>
    </location>
</feature>
<accession>A0AAD6YBS8</accession>
<keyword evidence="4" id="KW-1185">Reference proteome</keyword>
<proteinExistence type="predicted"/>
<dbReference type="EMBL" id="JARJCW010000059">
    <property type="protein sequence ID" value="KAJ7201262.1"/>
    <property type="molecule type" value="Genomic_DNA"/>
</dbReference>
<evidence type="ECO:0000256" key="1">
    <source>
        <dbReference type="SAM" id="MobiDB-lite"/>
    </source>
</evidence>
<dbReference type="AlphaFoldDB" id="A0AAD6YBS8"/>
<evidence type="ECO:0000313" key="3">
    <source>
        <dbReference type="EMBL" id="KAJ7201262.1"/>
    </source>
</evidence>
<sequence>MLCHANSSPAAPNPSTVFAGSGSRGGGSSATDSRHTDDATRSGARVLMRTSRMGRTQGPNPVRMTGTPNQGRPSSNLKTLGLLPERAATADNVLPYTLTPVPPSCAAATHLRRHRLPAPPPPACAATACAAPACLCRRRLAPPLLATAKASASAATATTAKTPAAAAKAAAAADAHQGHHSLPLACTVAVPCAPPPSCLHAPPPSCLLAPPLFPLRTATVAVLPAAAVASSPANPPLAALLLVLAPSWPTMTQPQQYYLSQLPPAQKFELLGLIMPGGPFKLGGMFFVCSYIILMDSLLLSSFPLPVVLAADLVVVPAALVPVLHCILSCVLSC</sequence>
<dbReference type="Proteomes" id="UP001219525">
    <property type="component" value="Unassembled WGS sequence"/>
</dbReference>
<keyword evidence="2" id="KW-0812">Transmembrane</keyword>
<feature type="region of interest" description="Disordered" evidence="1">
    <location>
        <begin position="1"/>
        <end position="76"/>
    </location>
</feature>
<reference evidence="3" key="1">
    <citation type="submission" date="2023-03" db="EMBL/GenBank/DDBJ databases">
        <title>Massive genome expansion in bonnet fungi (Mycena s.s.) driven by repeated elements and novel gene families across ecological guilds.</title>
        <authorList>
            <consortium name="Lawrence Berkeley National Laboratory"/>
            <person name="Harder C.B."/>
            <person name="Miyauchi S."/>
            <person name="Viragh M."/>
            <person name="Kuo A."/>
            <person name="Thoen E."/>
            <person name="Andreopoulos B."/>
            <person name="Lu D."/>
            <person name="Skrede I."/>
            <person name="Drula E."/>
            <person name="Henrissat B."/>
            <person name="Morin E."/>
            <person name="Kohler A."/>
            <person name="Barry K."/>
            <person name="LaButti K."/>
            <person name="Morin E."/>
            <person name="Salamov A."/>
            <person name="Lipzen A."/>
            <person name="Mereny Z."/>
            <person name="Hegedus B."/>
            <person name="Baldrian P."/>
            <person name="Stursova M."/>
            <person name="Weitz H."/>
            <person name="Taylor A."/>
            <person name="Grigoriev I.V."/>
            <person name="Nagy L.G."/>
            <person name="Martin F."/>
            <person name="Kauserud H."/>
        </authorList>
    </citation>
    <scope>NUCLEOTIDE SEQUENCE</scope>
    <source>
        <strain evidence="3">9144</strain>
    </source>
</reference>
<gene>
    <name evidence="3" type="ORF">GGX14DRAFT_656022</name>
</gene>
<keyword evidence="2" id="KW-0472">Membrane</keyword>
<evidence type="ECO:0000256" key="2">
    <source>
        <dbReference type="SAM" id="Phobius"/>
    </source>
</evidence>
<name>A0AAD6YBS8_9AGAR</name>
<organism evidence="3 4">
    <name type="scientific">Mycena pura</name>
    <dbReference type="NCBI Taxonomy" id="153505"/>
    <lineage>
        <taxon>Eukaryota</taxon>
        <taxon>Fungi</taxon>
        <taxon>Dikarya</taxon>
        <taxon>Basidiomycota</taxon>
        <taxon>Agaricomycotina</taxon>
        <taxon>Agaricomycetes</taxon>
        <taxon>Agaricomycetidae</taxon>
        <taxon>Agaricales</taxon>
        <taxon>Marasmiineae</taxon>
        <taxon>Mycenaceae</taxon>
        <taxon>Mycena</taxon>
    </lineage>
</organism>
<evidence type="ECO:0000313" key="4">
    <source>
        <dbReference type="Proteomes" id="UP001219525"/>
    </source>
</evidence>
<feature type="compositionally biased region" description="Polar residues" evidence="1">
    <location>
        <begin position="1"/>
        <end position="18"/>
    </location>
</feature>
<protein>
    <submittedName>
        <fullName evidence="3">Uncharacterized protein</fullName>
    </submittedName>
</protein>